<feature type="compositionally biased region" description="Basic and acidic residues" evidence="1">
    <location>
        <begin position="294"/>
        <end position="310"/>
    </location>
</feature>
<dbReference type="InterPro" id="IPR027417">
    <property type="entry name" value="P-loop_NTPase"/>
</dbReference>
<feature type="domain" description="tRNA ligase kinase" evidence="3">
    <location>
        <begin position="432"/>
        <end position="551"/>
    </location>
</feature>
<feature type="region of interest" description="Disordered" evidence="1">
    <location>
        <begin position="294"/>
        <end position="313"/>
    </location>
</feature>
<feature type="domain" description="T4 RNA ligase 1-like N-terminal" evidence="4">
    <location>
        <begin position="76"/>
        <end position="332"/>
    </location>
</feature>
<dbReference type="EMBL" id="SDEE01000398">
    <property type="protein sequence ID" value="RXW16814.1"/>
    <property type="molecule type" value="Genomic_DNA"/>
</dbReference>
<dbReference type="PANTHER" id="PTHR32004">
    <property type="entry name" value="TRNA LIGASE"/>
    <property type="match status" value="1"/>
</dbReference>
<sequence>MATSASSSTSTPSYSSSAAIGDSELIDSLLHLSKKSPKLVKSTEAAVPGCEEITVRSWKMNEFKYYDIPSPFPTLARGLFTTDAEDDADEEVKHRIVIRGYDKFFNIGEVPWTTWEALKEHTAAPYVLSLKSNGCIIFIAAITPRKLIVTSKHSVGIGNETVSHAMVGRKWLNKYLKENDKTEADLAEVLWKNRWTAVAELCDDSFEEHVLPYPPEKTGLHLHGINVCTKTFQTLPTSAVDAFADEWGFIKTATIVLDTIEEVQEFTSKVGETGKWDGEAVEGFVVRTYVTEPPNERKKGGARGETERVSKSLSPYKPGSSFFFKVKFDEPYMMYRDWREVTKALLGIKARGEKMVASKLPKGKMRRPETQAYVKWVIGDIERHPELFMDYGKGKGIIATRERFLRFLEGTDVGDAAPENVEEPAREFGKTIIVPIAIPGCGKTTVSLALAHLFGWGHTQSDNVQAKKAGPVFIKNVVGLLKDHDVVIADKNNHLKQHRQGLRDAVSHNRSFIKPVRLIALNWDIHSQAPALVHRICSERIWNRGERHQTLVPDVGGDRGGKTHHEEVVWMFLNSAEELTGDEVDDVVEMEIAEDPKDESFGEGEENELGVTSWEGEEAESGMVRQVRRAVEGVCGILGMDVPSNEKIREAVEHVRRYEDELALRALNRPGSKKSDKSKMKEAFGGAAAKKKKDVVRYYGLLPEVNLVKLVDSTLEALAESKESDADREVRENLEALWAKLKSGNRPTKRPHVTLVHKNQLKDIPAEDDGGGNVKDLWEACAEVHELEGSPLFEGRLGSLVWNERVLAVTFEDVGLPIPPPDDDGQQLIEEGLEQLSLNSSAPSGPSKRAFKSASIVLSNINADEPLKERLHVTIGTRDGKVSPVEAKTIVEEWRRRGAKEGADGDGDERIWAVSAGGVRVKGLVKGLIS</sequence>
<proteinExistence type="predicted"/>
<feature type="domain" description="tRNA ligase phosphodiesterase" evidence="2">
    <location>
        <begin position="639"/>
        <end position="901"/>
    </location>
</feature>
<evidence type="ECO:0000313" key="6">
    <source>
        <dbReference type="Proteomes" id="UP000290288"/>
    </source>
</evidence>
<protein>
    <recommendedName>
        <fullName evidence="7">RNA ligase (ATP)</fullName>
    </recommendedName>
</protein>
<reference evidence="5 6" key="1">
    <citation type="submission" date="2019-01" db="EMBL/GenBank/DDBJ databases">
        <title>Draft genome sequence of Psathyrella aberdarensis IHI B618.</title>
        <authorList>
            <person name="Buettner E."/>
            <person name="Kellner H."/>
        </authorList>
    </citation>
    <scope>NUCLEOTIDE SEQUENCE [LARGE SCALE GENOMIC DNA]</scope>
    <source>
        <strain evidence="5 6">IHI B618</strain>
    </source>
</reference>
<name>A0A4Q2DDU0_9AGAR</name>
<dbReference type="InterPro" id="IPR019039">
    <property type="entry name" value="T4-Rnl1-like_N"/>
</dbReference>
<dbReference type="GO" id="GO:0003972">
    <property type="term" value="F:RNA ligase (ATP) activity"/>
    <property type="evidence" value="ECO:0007669"/>
    <property type="project" value="InterPro"/>
</dbReference>
<organism evidence="5 6">
    <name type="scientific">Candolleomyces aberdarensis</name>
    <dbReference type="NCBI Taxonomy" id="2316362"/>
    <lineage>
        <taxon>Eukaryota</taxon>
        <taxon>Fungi</taxon>
        <taxon>Dikarya</taxon>
        <taxon>Basidiomycota</taxon>
        <taxon>Agaricomycotina</taxon>
        <taxon>Agaricomycetes</taxon>
        <taxon>Agaricomycetidae</taxon>
        <taxon>Agaricales</taxon>
        <taxon>Agaricineae</taxon>
        <taxon>Psathyrellaceae</taxon>
        <taxon>Candolleomyces</taxon>
    </lineage>
</organism>
<dbReference type="STRING" id="2316362.A0A4Q2DDU0"/>
<dbReference type="AlphaFoldDB" id="A0A4Q2DDU0"/>
<dbReference type="OrthoDB" id="276239at2759"/>
<dbReference type="PANTHER" id="PTHR32004:SF1">
    <property type="entry name" value="TRNA LIGASE"/>
    <property type="match status" value="1"/>
</dbReference>
<evidence type="ECO:0008006" key="7">
    <source>
        <dbReference type="Google" id="ProtNLM"/>
    </source>
</evidence>
<keyword evidence="6" id="KW-1185">Reference proteome</keyword>
<dbReference type="GO" id="GO:0006388">
    <property type="term" value="P:tRNA splicing, via endonucleolytic cleavage and ligation"/>
    <property type="evidence" value="ECO:0007669"/>
    <property type="project" value="InterPro"/>
</dbReference>
<evidence type="ECO:0000259" key="4">
    <source>
        <dbReference type="Pfam" id="PF09511"/>
    </source>
</evidence>
<dbReference type="Gene3D" id="3.40.50.300">
    <property type="entry name" value="P-loop containing nucleotide triphosphate hydrolases"/>
    <property type="match status" value="1"/>
</dbReference>
<dbReference type="Pfam" id="PF09511">
    <property type="entry name" value="RNA_lig_T4_1"/>
    <property type="match status" value="1"/>
</dbReference>
<dbReference type="GO" id="GO:0005634">
    <property type="term" value="C:nucleus"/>
    <property type="evidence" value="ECO:0007669"/>
    <property type="project" value="TreeGrafter"/>
</dbReference>
<evidence type="ECO:0000259" key="3">
    <source>
        <dbReference type="Pfam" id="PF08303"/>
    </source>
</evidence>
<evidence type="ECO:0000259" key="2">
    <source>
        <dbReference type="Pfam" id="PF08302"/>
    </source>
</evidence>
<accession>A0A4Q2DDU0</accession>
<dbReference type="InterPro" id="IPR015966">
    <property type="entry name" value="tRNA_lig_kin_fungi"/>
</dbReference>
<gene>
    <name evidence="5" type="ORF">EST38_g9030</name>
</gene>
<dbReference type="SUPFAM" id="SSF52540">
    <property type="entry name" value="P-loop containing nucleoside triphosphate hydrolases"/>
    <property type="match status" value="1"/>
</dbReference>
<dbReference type="Pfam" id="PF08303">
    <property type="entry name" value="tRNA_lig_kinase"/>
    <property type="match status" value="1"/>
</dbReference>
<dbReference type="GO" id="GO:0005524">
    <property type="term" value="F:ATP binding"/>
    <property type="evidence" value="ECO:0007669"/>
    <property type="project" value="InterPro"/>
</dbReference>
<dbReference type="Proteomes" id="UP000290288">
    <property type="component" value="Unassembled WGS sequence"/>
</dbReference>
<evidence type="ECO:0000313" key="5">
    <source>
        <dbReference type="EMBL" id="RXW16814.1"/>
    </source>
</evidence>
<dbReference type="InterPro" id="IPR015965">
    <property type="entry name" value="tRNA_lig_PDEase"/>
</dbReference>
<dbReference type="Pfam" id="PF08302">
    <property type="entry name" value="tRNA_lig_CPD"/>
    <property type="match status" value="1"/>
</dbReference>
<evidence type="ECO:0000256" key="1">
    <source>
        <dbReference type="SAM" id="MobiDB-lite"/>
    </source>
</evidence>
<comment type="caution">
    <text evidence="5">The sequence shown here is derived from an EMBL/GenBank/DDBJ whole genome shotgun (WGS) entry which is preliminary data.</text>
</comment>